<evidence type="ECO:0000313" key="2">
    <source>
        <dbReference type="Proteomes" id="UP000494365"/>
    </source>
</evidence>
<keyword evidence="2" id="KW-1185">Reference proteome</keyword>
<protein>
    <submittedName>
        <fullName evidence="1">Uncharacterized protein</fullName>
    </submittedName>
</protein>
<gene>
    <name evidence="1" type="ORF">LMG28614_05038</name>
</gene>
<dbReference type="AlphaFoldDB" id="A0A6S7BR22"/>
<evidence type="ECO:0000313" key="1">
    <source>
        <dbReference type="EMBL" id="CAB3799710.1"/>
    </source>
</evidence>
<proteinExistence type="predicted"/>
<organism evidence="1 2">
    <name type="scientific">Paraburkholderia ultramafica</name>
    <dbReference type="NCBI Taxonomy" id="1544867"/>
    <lineage>
        <taxon>Bacteria</taxon>
        <taxon>Pseudomonadati</taxon>
        <taxon>Pseudomonadota</taxon>
        <taxon>Betaproteobacteria</taxon>
        <taxon>Burkholderiales</taxon>
        <taxon>Burkholderiaceae</taxon>
        <taxon>Paraburkholderia</taxon>
    </lineage>
</organism>
<dbReference type="EMBL" id="CADIKK010000026">
    <property type="protein sequence ID" value="CAB3799710.1"/>
    <property type="molecule type" value="Genomic_DNA"/>
</dbReference>
<dbReference type="Proteomes" id="UP000494365">
    <property type="component" value="Unassembled WGS sequence"/>
</dbReference>
<sequence length="85" mass="9070">MAAPECVPGISTKGLGSGLVFEAAFCDLSESDKYRSLEVPLFSNDSGHLSSVENDYCESGLLIPEQMNLESAPYLLLLCDSLIPA</sequence>
<accession>A0A6S7BR22</accession>
<name>A0A6S7BR22_9BURK</name>
<reference evidence="1 2" key="1">
    <citation type="submission" date="2020-04" db="EMBL/GenBank/DDBJ databases">
        <authorList>
            <person name="De Canck E."/>
        </authorList>
    </citation>
    <scope>NUCLEOTIDE SEQUENCE [LARGE SCALE GENOMIC DNA]</scope>
    <source>
        <strain evidence="1 2">LMG 28614</strain>
    </source>
</reference>